<evidence type="ECO:0000256" key="6">
    <source>
        <dbReference type="ARBA" id="ARBA00023242"/>
    </source>
</evidence>
<dbReference type="OrthoDB" id="5963at2759"/>
<dbReference type="Gene3D" id="3.30.40.10">
    <property type="entry name" value="Zinc/RING finger domain, C3HC4 (zinc finger)"/>
    <property type="match status" value="1"/>
</dbReference>
<evidence type="ECO:0000256" key="5">
    <source>
        <dbReference type="ARBA" id="ARBA00022833"/>
    </source>
</evidence>
<dbReference type="GO" id="GO:0008270">
    <property type="term" value="F:zinc ion binding"/>
    <property type="evidence" value="ECO:0007669"/>
    <property type="project" value="UniProtKB-KW"/>
</dbReference>
<dbReference type="FunFam" id="3.30.40.10:FF:000037">
    <property type="entry name" value="Cdk-activating kinase assembly factor MAT1, centre"/>
    <property type="match status" value="1"/>
</dbReference>
<keyword evidence="6" id="KW-0539">Nucleus</keyword>
<dbReference type="GO" id="GO:0006289">
    <property type="term" value="P:nucleotide-excision repair"/>
    <property type="evidence" value="ECO:0007669"/>
    <property type="project" value="InterPro"/>
</dbReference>
<dbReference type="Pfam" id="PF17121">
    <property type="entry name" value="zf-C3HC4_5"/>
    <property type="match status" value="1"/>
</dbReference>
<dbReference type="PROSITE" id="PS50089">
    <property type="entry name" value="ZF_RING_2"/>
    <property type="match status" value="1"/>
</dbReference>
<dbReference type="AlphaFoldDB" id="A0A420HDR6"/>
<evidence type="ECO:0000259" key="11">
    <source>
        <dbReference type="PROSITE" id="PS50089"/>
    </source>
</evidence>
<dbReference type="PROSITE" id="PS00518">
    <property type="entry name" value="ZF_RING_1"/>
    <property type="match status" value="1"/>
</dbReference>
<dbReference type="Pfam" id="PF06391">
    <property type="entry name" value="MAT1"/>
    <property type="match status" value="1"/>
</dbReference>
<dbReference type="InterPro" id="IPR013083">
    <property type="entry name" value="Znf_RING/FYVE/PHD"/>
</dbReference>
<comment type="caution">
    <text evidence="12">The sequence shown here is derived from an EMBL/GenBank/DDBJ whole genome shotgun (WGS) entry which is preliminary data.</text>
</comment>
<organism evidence="12 13">
    <name type="scientific">Golovinomyces cichoracearum</name>
    <dbReference type="NCBI Taxonomy" id="62708"/>
    <lineage>
        <taxon>Eukaryota</taxon>
        <taxon>Fungi</taxon>
        <taxon>Dikarya</taxon>
        <taxon>Ascomycota</taxon>
        <taxon>Pezizomycotina</taxon>
        <taxon>Leotiomycetes</taxon>
        <taxon>Erysiphales</taxon>
        <taxon>Erysiphaceae</taxon>
        <taxon>Golovinomyces</taxon>
    </lineage>
</organism>
<evidence type="ECO:0000256" key="4">
    <source>
        <dbReference type="ARBA" id="ARBA00022771"/>
    </source>
</evidence>
<gene>
    <name evidence="12" type="ORF">GcC1_203008</name>
</gene>
<evidence type="ECO:0000256" key="1">
    <source>
        <dbReference type="ARBA" id="ARBA00004123"/>
    </source>
</evidence>
<dbReference type="CDD" id="cd16573">
    <property type="entry name" value="RING-HC_TFB3-like"/>
    <property type="match status" value="1"/>
</dbReference>
<keyword evidence="4 9" id="KW-0863">Zinc-finger</keyword>
<evidence type="ECO:0000256" key="7">
    <source>
        <dbReference type="ARBA" id="ARBA00029873"/>
    </source>
</evidence>
<dbReference type="NCBIfam" id="TIGR00570">
    <property type="entry name" value="cdk7"/>
    <property type="match status" value="1"/>
</dbReference>
<evidence type="ECO:0000256" key="8">
    <source>
        <dbReference type="ARBA" id="ARBA00033277"/>
    </source>
</evidence>
<evidence type="ECO:0000256" key="3">
    <source>
        <dbReference type="ARBA" id="ARBA00022723"/>
    </source>
</evidence>
<dbReference type="Proteomes" id="UP000285405">
    <property type="component" value="Unassembled WGS sequence"/>
</dbReference>
<keyword evidence="5" id="KW-0862">Zinc</keyword>
<dbReference type="GO" id="GO:0070985">
    <property type="term" value="C:transcription factor TFIIK complex"/>
    <property type="evidence" value="ECO:0007669"/>
    <property type="project" value="UniProtKB-ARBA"/>
</dbReference>
<evidence type="ECO:0000256" key="9">
    <source>
        <dbReference type="PROSITE-ProRule" id="PRU00175"/>
    </source>
</evidence>
<dbReference type="InterPro" id="IPR004575">
    <property type="entry name" value="MAT1/Tfb3"/>
</dbReference>
<dbReference type="InterPro" id="IPR015877">
    <property type="entry name" value="MAT1_centre"/>
</dbReference>
<proteinExistence type="predicted"/>
<dbReference type="PANTHER" id="PTHR12683:SF13">
    <property type="entry name" value="CDK-ACTIVATING KINASE ASSEMBLY FACTOR MAT1"/>
    <property type="match status" value="1"/>
</dbReference>
<evidence type="ECO:0000256" key="10">
    <source>
        <dbReference type="SAM" id="Coils"/>
    </source>
</evidence>
<dbReference type="InterPro" id="IPR017907">
    <property type="entry name" value="Znf_RING_CS"/>
</dbReference>
<protein>
    <recommendedName>
        <fullName evidence="2">RNA polymerase II transcription factor B subunit 3</fullName>
    </recommendedName>
    <alternativeName>
        <fullName evidence="8">RNA polymerase II transcription factor B 38 kDa subunit</fullName>
    </alternativeName>
    <alternativeName>
        <fullName evidence="7">RNA polymerase II transcription factor B p38 subunit</fullName>
    </alternativeName>
</protein>
<keyword evidence="3" id="KW-0479">Metal-binding</keyword>
<dbReference type="GO" id="GO:0061575">
    <property type="term" value="F:cyclin-dependent protein serine/threonine kinase activator activity"/>
    <property type="evidence" value="ECO:0007669"/>
    <property type="project" value="InterPro"/>
</dbReference>
<dbReference type="InterPro" id="IPR001841">
    <property type="entry name" value="Znf_RING"/>
</dbReference>
<evidence type="ECO:0000256" key="2">
    <source>
        <dbReference type="ARBA" id="ARBA00022257"/>
    </source>
</evidence>
<dbReference type="EMBL" id="MCBR01020318">
    <property type="protein sequence ID" value="RKF55523.1"/>
    <property type="molecule type" value="Genomic_DNA"/>
</dbReference>
<evidence type="ECO:0000313" key="13">
    <source>
        <dbReference type="Proteomes" id="UP000285405"/>
    </source>
</evidence>
<dbReference type="GO" id="GO:0006357">
    <property type="term" value="P:regulation of transcription by RNA polymerase II"/>
    <property type="evidence" value="ECO:0007669"/>
    <property type="project" value="TreeGrafter"/>
</dbReference>
<comment type="subcellular location">
    <subcellularLocation>
        <location evidence="1">Nucleus</location>
    </subcellularLocation>
</comment>
<evidence type="ECO:0000313" key="12">
    <source>
        <dbReference type="EMBL" id="RKF55523.1"/>
    </source>
</evidence>
<feature type="domain" description="RING-type" evidence="11">
    <location>
        <begin position="18"/>
        <end position="61"/>
    </location>
</feature>
<sequence>MQRNGSKLHDKDLSDDICPVCKSNRYLNPKLEFFINPECYHKMCSTCVDRIFTSGPTSCPVPYCGKTLRKRGFHKAFFGDLKVEREVDIRKRVDAVFNRRQEEFETLRDWNNYLEEVESLIFDLIEGTKEEKMKAEERLRKYREINLHEIDHNRREGLKIVEMEKRREKAEKEAIRLRRIDALQEAEEAKRDLWLSHNEMIERLATTDEDATKITTRAPKVILKKSSAVRNLNEPNSSDSNSYLSEGLTIRGLKKKQVKADEEPYDPFGGKDLKPSRYVLQDDYECEWLTPARNDDGHLAGGYNFHQYYSRTLYEAFSGMGVFIQDETKLISRPGFDDTEGTAKDENSASIL</sequence>
<accession>A0A420HDR6</accession>
<dbReference type="SUPFAM" id="SSF57850">
    <property type="entry name" value="RING/U-box"/>
    <property type="match status" value="1"/>
</dbReference>
<keyword evidence="10" id="KW-0175">Coiled coil</keyword>
<name>A0A420HDR6_9PEZI</name>
<feature type="coiled-coil region" evidence="10">
    <location>
        <begin position="125"/>
        <end position="192"/>
    </location>
</feature>
<reference evidence="12 13" key="1">
    <citation type="journal article" date="2018" name="BMC Genomics">
        <title>Comparative genome analyses reveal sequence features reflecting distinct modes of host-adaptation between dicot and monocot powdery mildew.</title>
        <authorList>
            <person name="Wu Y."/>
            <person name="Ma X."/>
            <person name="Pan Z."/>
            <person name="Kale S.D."/>
            <person name="Song Y."/>
            <person name="King H."/>
            <person name="Zhang Q."/>
            <person name="Presley C."/>
            <person name="Deng X."/>
            <person name="Wei C.I."/>
            <person name="Xiao S."/>
        </authorList>
    </citation>
    <scope>NUCLEOTIDE SEQUENCE [LARGE SCALE GENOMIC DNA]</scope>
    <source>
        <strain evidence="12">UCSC1</strain>
    </source>
</reference>
<dbReference type="PANTHER" id="PTHR12683">
    <property type="entry name" value="CDK-ACTIVATING KINASE ASSEMBLY FACTOR MAT1"/>
    <property type="match status" value="1"/>
</dbReference>